<evidence type="ECO:0000256" key="8">
    <source>
        <dbReference type="ARBA" id="ARBA00034120"/>
    </source>
</evidence>
<dbReference type="EC" id="2.7.7.49" evidence="1"/>
<evidence type="ECO:0000256" key="2">
    <source>
        <dbReference type="ARBA" id="ARBA00022679"/>
    </source>
</evidence>
<feature type="domain" description="Reverse transcriptase" evidence="10">
    <location>
        <begin position="15"/>
        <end position="240"/>
    </location>
</feature>
<dbReference type="NCBIfam" id="NF038233">
    <property type="entry name" value="retron_St85_RT"/>
    <property type="match status" value="1"/>
</dbReference>
<dbReference type="InterPro" id="IPR043502">
    <property type="entry name" value="DNA/RNA_pol_sf"/>
</dbReference>
<comment type="catalytic activity">
    <reaction evidence="9">
        <text>DNA(n) + a 2'-deoxyribonucleoside 5'-triphosphate = DNA(n+1) + diphosphate</text>
        <dbReference type="Rhea" id="RHEA:22508"/>
        <dbReference type="Rhea" id="RHEA-COMP:17339"/>
        <dbReference type="Rhea" id="RHEA-COMP:17340"/>
        <dbReference type="ChEBI" id="CHEBI:33019"/>
        <dbReference type="ChEBI" id="CHEBI:61560"/>
        <dbReference type="ChEBI" id="CHEBI:173112"/>
        <dbReference type="EC" id="2.7.7.49"/>
    </reaction>
</comment>
<dbReference type="SUPFAM" id="SSF56672">
    <property type="entry name" value="DNA/RNA polymerases"/>
    <property type="match status" value="1"/>
</dbReference>
<keyword evidence="7" id="KW-0051">Antiviral defense</keyword>
<dbReference type="Pfam" id="PF00078">
    <property type="entry name" value="RVT_1"/>
    <property type="match status" value="1"/>
</dbReference>
<evidence type="ECO:0000256" key="7">
    <source>
        <dbReference type="ARBA" id="ARBA00023118"/>
    </source>
</evidence>
<sequence>MSLASILANKLVMSNADLFGFVLTMPRRYKQYKIFKRNGIETRHIAQPSKEAKFIQRIIVEELRKLLPPIHKAATAYEPGTGIKANALRHLNSRYLLKMDFKNFFPSITPEFLFLAAESSGIKFDELDKILLENALFYKSTRRARLRMSIGAPSSPFISNFVMSGFDNDMFDYCAKRNISYTRYADDLTFTTNEKDVLFEIPKIVESTLINACFRKIRINSKKTIFSSKKYNRHVTGVVLTSDGQLSVGRARKREVSSLINSFKYGKLDEKERLHLKGLIAHVHHIEPDFIFKMRKKYSDEVVNSLMKPPTAG</sequence>
<reference evidence="11 12" key="1">
    <citation type="submission" date="2020-08" db="EMBL/GenBank/DDBJ databases">
        <title>Genomic Encyclopedia of Type Strains, Phase III (KMG-III): the genomes of soil and plant-associated and newly described type strains.</title>
        <authorList>
            <person name="Whitman W."/>
        </authorList>
    </citation>
    <scope>NUCLEOTIDE SEQUENCE [LARGE SCALE GENOMIC DNA]</scope>
    <source>
        <strain evidence="11 12">CECT 8897</strain>
    </source>
</reference>
<evidence type="ECO:0000256" key="5">
    <source>
        <dbReference type="ARBA" id="ARBA00022842"/>
    </source>
</evidence>
<evidence type="ECO:0000256" key="3">
    <source>
        <dbReference type="ARBA" id="ARBA00022695"/>
    </source>
</evidence>
<dbReference type="CDD" id="cd03487">
    <property type="entry name" value="RT_Bac_retron_II"/>
    <property type="match status" value="1"/>
</dbReference>
<evidence type="ECO:0000313" key="11">
    <source>
        <dbReference type="EMBL" id="MBB3117658.1"/>
    </source>
</evidence>
<evidence type="ECO:0000256" key="4">
    <source>
        <dbReference type="ARBA" id="ARBA00022723"/>
    </source>
</evidence>
<dbReference type="EMBL" id="JACHXD010000002">
    <property type="protein sequence ID" value="MBB3117658.1"/>
    <property type="molecule type" value="Genomic_DNA"/>
</dbReference>
<gene>
    <name evidence="11" type="ORF">FHS03_000684</name>
</gene>
<dbReference type="InterPro" id="IPR000477">
    <property type="entry name" value="RT_dom"/>
</dbReference>
<dbReference type="GO" id="GO:0051607">
    <property type="term" value="P:defense response to virus"/>
    <property type="evidence" value="ECO:0007669"/>
    <property type="project" value="UniProtKB-KW"/>
</dbReference>
<keyword evidence="4" id="KW-0479">Metal-binding</keyword>
<protein>
    <recommendedName>
        <fullName evidence="1">RNA-directed DNA polymerase</fullName>
        <ecNumber evidence="1">2.7.7.49</ecNumber>
    </recommendedName>
</protein>
<dbReference type="InterPro" id="IPR051083">
    <property type="entry name" value="GrpII_Intron_Splice-Mob/Def"/>
</dbReference>
<organism evidence="11 12">
    <name type="scientific">Pseudoduganella violacea</name>
    <dbReference type="NCBI Taxonomy" id="1715466"/>
    <lineage>
        <taxon>Bacteria</taxon>
        <taxon>Pseudomonadati</taxon>
        <taxon>Pseudomonadota</taxon>
        <taxon>Betaproteobacteria</taxon>
        <taxon>Burkholderiales</taxon>
        <taxon>Oxalobacteraceae</taxon>
        <taxon>Telluria group</taxon>
        <taxon>Pseudoduganella</taxon>
    </lineage>
</organism>
<dbReference type="GO" id="GO:0003723">
    <property type="term" value="F:RNA binding"/>
    <property type="evidence" value="ECO:0007669"/>
    <property type="project" value="InterPro"/>
</dbReference>
<name>A0A7W5B6Y0_9BURK</name>
<keyword evidence="5" id="KW-0460">Magnesium</keyword>
<dbReference type="PROSITE" id="PS50878">
    <property type="entry name" value="RT_POL"/>
    <property type="match status" value="1"/>
</dbReference>
<accession>A0A7W5B6Y0</accession>
<keyword evidence="2" id="KW-0808">Transferase</keyword>
<evidence type="ECO:0000256" key="6">
    <source>
        <dbReference type="ARBA" id="ARBA00022918"/>
    </source>
</evidence>
<keyword evidence="6 11" id="KW-0695">RNA-directed DNA polymerase</keyword>
<dbReference type="RefSeq" id="WP_183439634.1">
    <property type="nucleotide sequence ID" value="NZ_JACHXD010000002.1"/>
</dbReference>
<dbReference type="PANTHER" id="PTHR34047">
    <property type="entry name" value="NUCLEAR INTRON MATURASE 1, MITOCHONDRIAL-RELATED"/>
    <property type="match status" value="1"/>
</dbReference>
<dbReference type="Proteomes" id="UP000541535">
    <property type="component" value="Unassembled WGS sequence"/>
</dbReference>
<evidence type="ECO:0000259" key="10">
    <source>
        <dbReference type="PROSITE" id="PS50878"/>
    </source>
</evidence>
<comment type="caution">
    <text evidence="11">The sequence shown here is derived from an EMBL/GenBank/DDBJ whole genome shotgun (WGS) entry which is preliminary data.</text>
</comment>
<proteinExistence type="inferred from homology"/>
<evidence type="ECO:0000256" key="9">
    <source>
        <dbReference type="ARBA" id="ARBA00048173"/>
    </source>
</evidence>
<dbReference type="AlphaFoldDB" id="A0A7W5B6Y0"/>
<keyword evidence="12" id="KW-1185">Reference proteome</keyword>
<dbReference type="InterPro" id="IPR000123">
    <property type="entry name" value="Reverse_transcriptase_msDNA"/>
</dbReference>
<dbReference type="PANTHER" id="PTHR34047:SF7">
    <property type="entry name" value="RNA-DIRECTED DNA POLYMERASE"/>
    <property type="match status" value="1"/>
</dbReference>
<dbReference type="GO" id="GO:0003964">
    <property type="term" value="F:RNA-directed DNA polymerase activity"/>
    <property type="evidence" value="ECO:0007669"/>
    <property type="project" value="UniProtKB-KW"/>
</dbReference>
<evidence type="ECO:0000256" key="1">
    <source>
        <dbReference type="ARBA" id="ARBA00012493"/>
    </source>
</evidence>
<evidence type="ECO:0000313" key="12">
    <source>
        <dbReference type="Proteomes" id="UP000541535"/>
    </source>
</evidence>
<dbReference type="PRINTS" id="PR00866">
    <property type="entry name" value="RNADNAPOLMS"/>
</dbReference>
<dbReference type="GO" id="GO:0046872">
    <property type="term" value="F:metal ion binding"/>
    <property type="evidence" value="ECO:0007669"/>
    <property type="project" value="UniProtKB-KW"/>
</dbReference>
<comment type="similarity">
    <text evidence="8">Belongs to the bacterial reverse transcriptase family.</text>
</comment>
<keyword evidence="3" id="KW-0548">Nucleotidyltransferase</keyword>